<organism evidence="2 3">
    <name type="scientific">Rhizoctonia solani</name>
    <dbReference type="NCBI Taxonomy" id="456999"/>
    <lineage>
        <taxon>Eukaryota</taxon>
        <taxon>Fungi</taxon>
        <taxon>Dikarya</taxon>
        <taxon>Basidiomycota</taxon>
        <taxon>Agaricomycotina</taxon>
        <taxon>Agaricomycetes</taxon>
        <taxon>Cantharellales</taxon>
        <taxon>Ceratobasidiaceae</taxon>
        <taxon>Rhizoctonia</taxon>
    </lineage>
</organism>
<dbReference type="AlphaFoldDB" id="A0A8H3BC01"/>
<name>A0A8H3BC01_9AGAM</name>
<accession>A0A8H3BC01</accession>
<feature type="region of interest" description="Disordered" evidence="1">
    <location>
        <begin position="1"/>
        <end position="20"/>
    </location>
</feature>
<gene>
    <name evidence="2" type="ORF">RDB_LOCUS52269</name>
</gene>
<evidence type="ECO:0000313" key="2">
    <source>
        <dbReference type="EMBL" id="CAE6452918.1"/>
    </source>
</evidence>
<reference evidence="2" key="1">
    <citation type="submission" date="2021-01" db="EMBL/GenBank/DDBJ databases">
        <authorList>
            <person name="Kaushik A."/>
        </authorList>
    </citation>
    <scope>NUCLEOTIDE SEQUENCE</scope>
    <source>
        <strain evidence="2">AG6-10EEA</strain>
    </source>
</reference>
<comment type="caution">
    <text evidence="2">The sequence shown here is derived from an EMBL/GenBank/DDBJ whole genome shotgun (WGS) entry which is preliminary data.</text>
</comment>
<proteinExistence type="predicted"/>
<feature type="compositionally biased region" description="Polar residues" evidence="1">
    <location>
        <begin position="10"/>
        <end position="19"/>
    </location>
</feature>
<sequence length="140" mass="15060">MSDQEGDPVSPSQCGSVSETEPEIMVSVTLVSDIPASAGLRKPKSKNPGRRTKVLMIKEADLVAGLFTRKSLDVLGMVGYSRATGIVPFTYHHKGRTPKNAASVVSEDDFGVLKRTVHSRSLTAFNIEFQESQLAAKVGI</sequence>
<evidence type="ECO:0000256" key="1">
    <source>
        <dbReference type="SAM" id="MobiDB-lite"/>
    </source>
</evidence>
<protein>
    <submittedName>
        <fullName evidence="2">Uncharacterized protein</fullName>
    </submittedName>
</protein>
<dbReference type="Proteomes" id="UP000663853">
    <property type="component" value="Unassembled WGS sequence"/>
</dbReference>
<dbReference type="EMBL" id="CAJMXA010001164">
    <property type="protein sequence ID" value="CAE6452918.1"/>
    <property type="molecule type" value="Genomic_DNA"/>
</dbReference>
<evidence type="ECO:0000313" key="3">
    <source>
        <dbReference type="Proteomes" id="UP000663853"/>
    </source>
</evidence>